<proteinExistence type="predicted"/>
<gene>
    <name evidence="1" type="ORF">QJT81_21210</name>
</gene>
<accession>A0AA95KPQ0</accession>
<name>A0AA95KPQ0_9GAMM</name>
<dbReference type="AlphaFoldDB" id="A0AA95KPQ0"/>
<dbReference type="Proteomes" id="UP001301326">
    <property type="component" value="Chromosome"/>
</dbReference>
<protein>
    <submittedName>
        <fullName evidence="1">Uncharacterized protein</fullName>
    </submittedName>
</protein>
<reference evidence="1" key="1">
    <citation type="journal article" date="2023" name="Int. J. Mol. Sci.">
        <title>Metagenomics Revealed a New Genus 'Candidatus Thiocaldithrix dubininis' gen. nov., sp. nov. and a New Species 'Candidatus Thiothrix putei' sp. nov. in the Family Thiotrichaceae, Some Members of Which Have Traits of Both Na+- and H+-Motive Energetics.</title>
        <authorList>
            <person name="Ravin N.V."/>
            <person name="Muntyan M.S."/>
            <person name="Smolyakov D.D."/>
            <person name="Rudenko T.S."/>
            <person name="Beletsky A.V."/>
            <person name="Mardanov A.V."/>
            <person name="Grabovich M.Y."/>
        </authorList>
    </citation>
    <scope>NUCLEOTIDE SEQUENCE</scope>
    <source>
        <strain evidence="1">GKL-02</strain>
    </source>
</reference>
<dbReference type="EMBL" id="CP124756">
    <property type="protein sequence ID" value="WGZ94263.1"/>
    <property type="molecule type" value="Genomic_DNA"/>
</dbReference>
<sequence>MPSPTPVNAWRENQACVATYTVLESDKFLDQFEQLDVPFDKAATLAMKELRYFPSTTNNSSLLAVLSLEIARKFVKHLISIFTVRRQHSAGSSAEVIQAIAQVFANGDKTLVDLAVVVDEQIKFPDEH</sequence>
<dbReference type="KEGG" id="tput:QJT81_21210"/>
<evidence type="ECO:0000313" key="1">
    <source>
        <dbReference type="EMBL" id="WGZ94263.1"/>
    </source>
</evidence>
<reference evidence="1" key="2">
    <citation type="submission" date="2023-04" db="EMBL/GenBank/DDBJ databases">
        <authorList>
            <person name="Beletskiy A.V."/>
            <person name="Mardanov A.V."/>
            <person name="Ravin N.V."/>
        </authorList>
    </citation>
    <scope>NUCLEOTIDE SEQUENCE</scope>
    <source>
        <strain evidence="1">GKL-02</strain>
    </source>
</reference>
<organism evidence="1">
    <name type="scientific">Candidatus Thiothrix putei</name>
    <dbReference type="NCBI Taxonomy" id="3080811"/>
    <lineage>
        <taxon>Bacteria</taxon>
        <taxon>Pseudomonadati</taxon>
        <taxon>Pseudomonadota</taxon>
        <taxon>Gammaproteobacteria</taxon>
        <taxon>Thiotrichales</taxon>
        <taxon>Thiotrichaceae</taxon>
        <taxon>Thiothrix</taxon>
    </lineage>
</organism>